<accession>A4CDU2</accession>
<dbReference type="FunFam" id="1.10.10.60:FF:000141">
    <property type="entry name" value="TetR family transcriptional regulator"/>
    <property type="match status" value="1"/>
</dbReference>
<dbReference type="Gene3D" id="1.10.357.10">
    <property type="entry name" value="Tetracycline Repressor, domain 2"/>
    <property type="match status" value="1"/>
</dbReference>
<dbReference type="RefSeq" id="WP_009838997.1">
    <property type="nucleotide sequence ID" value="NZ_AAOH01000007.1"/>
</dbReference>
<evidence type="ECO:0000259" key="5">
    <source>
        <dbReference type="PROSITE" id="PS50977"/>
    </source>
</evidence>
<dbReference type="PROSITE" id="PS50977">
    <property type="entry name" value="HTH_TETR_2"/>
    <property type="match status" value="1"/>
</dbReference>
<sequence length="190" mass="21365">MPALSKRDQLVEHALNLFYQHGFHATGIDLIIATAQVSKKTLYNHFKSKEELIIATLEKRDRDFQAFLITEIEQRATVPIEKLTAVFDVLDLWFNQASFSGCMFINASAEYPLFNDPCHQVCSLHKKAIANYILSLAQAAKFQYAERLAKQLMLIIEGAIVEAHVNDNKQAAKEAKELALLVIGQYGLAV</sequence>
<dbReference type="EMBL" id="AAOH01000007">
    <property type="protein sequence ID" value="EAR27134.1"/>
    <property type="molecule type" value="Genomic_DNA"/>
</dbReference>
<keyword evidence="1" id="KW-0805">Transcription regulation</keyword>
<reference evidence="6 7" key="1">
    <citation type="submission" date="2006-02" db="EMBL/GenBank/DDBJ databases">
        <authorList>
            <person name="Moran M.A."/>
            <person name="Kjelleberg S."/>
            <person name="Egan S."/>
            <person name="Saunders N."/>
            <person name="Thomas T."/>
            <person name="Ferriera S."/>
            <person name="Johnson J."/>
            <person name="Kravitz S."/>
            <person name="Halpern A."/>
            <person name="Remington K."/>
            <person name="Beeson K."/>
            <person name="Tran B."/>
            <person name="Rogers Y.-H."/>
            <person name="Friedman R."/>
            <person name="Venter J.C."/>
        </authorList>
    </citation>
    <scope>NUCLEOTIDE SEQUENCE [LARGE SCALE GENOMIC DNA]</scope>
    <source>
        <strain evidence="6 7">D2</strain>
    </source>
</reference>
<evidence type="ECO:0000256" key="4">
    <source>
        <dbReference type="PROSITE-ProRule" id="PRU00335"/>
    </source>
</evidence>
<dbReference type="PANTHER" id="PTHR47506">
    <property type="entry name" value="TRANSCRIPTIONAL REGULATORY PROTEIN"/>
    <property type="match status" value="1"/>
</dbReference>
<comment type="caution">
    <text evidence="6">The sequence shown here is derived from an EMBL/GenBank/DDBJ whole genome shotgun (WGS) entry which is preliminary data.</text>
</comment>
<dbReference type="InterPro" id="IPR001647">
    <property type="entry name" value="HTH_TetR"/>
</dbReference>
<dbReference type="InterPro" id="IPR009057">
    <property type="entry name" value="Homeodomain-like_sf"/>
</dbReference>
<dbReference type="PANTHER" id="PTHR47506:SF3">
    <property type="entry name" value="HTH-TYPE TRANSCRIPTIONAL REGULATOR LMRA"/>
    <property type="match status" value="1"/>
</dbReference>
<dbReference type="AlphaFoldDB" id="A4CDU2"/>
<evidence type="ECO:0000256" key="1">
    <source>
        <dbReference type="ARBA" id="ARBA00023015"/>
    </source>
</evidence>
<keyword evidence="2 4" id="KW-0238">DNA-binding</keyword>
<gene>
    <name evidence="6" type="ORF">PTD2_05670</name>
</gene>
<feature type="DNA-binding region" description="H-T-H motif" evidence="4">
    <location>
        <begin position="27"/>
        <end position="46"/>
    </location>
</feature>
<dbReference type="OrthoDB" id="116240at2"/>
<evidence type="ECO:0000313" key="6">
    <source>
        <dbReference type="EMBL" id="EAR27134.1"/>
    </source>
</evidence>
<dbReference type="eggNOG" id="COG1309">
    <property type="taxonomic scope" value="Bacteria"/>
</dbReference>
<dbReference type="Pfam" id="PF00440">
    <property type="entry name" value="TetR_N"/>
    <property type="match status" value="1"/>
</dbReference>
<dbReference type="SUPFAM" id="SSF48498">
    <property type="entry name" value="Tetracyclin repressor-like, C-terminal domain"/>
    <property type="match status" value="1"/>
</dbReference>
<dbReference type="HOGENOM" id="CLU_069356_23_2_6"/>
<keyword evidence="7" id="KW-1185">Reference proteome</keyword>
<proteinExistence type="predicted"/>
<dbReference type="PRINTS" id="PR00455">
    <property type="entry name" value="HTHTETR"/>
</dbReference>
<organism evidence="6 7">
    <name type="scientific">Pseudoalteromonas tunicata D2</name>
    <dbReference type="NCBI Taxonomy" id="87626"/>
    <lineage>
        <taxon>Bacteria</taxon>
        <taxon>Pseudomonadati</taxon>
        <taxon>Pseudomonadota</taxon>
        <taxon>Gammaproteobacteria</taxon>
        <taxon>Alteromonadales</taxon>
        <taxon>Pseudoalteromonadaceae</taxon>
        <taxon>Pseudoalteromonas</taxon>
    </lineage>
</organism>
<dbReference type="STRING" id="87626.PTD2_05670"/>
<dbReference type="SUPFAM" id="SSF46689">
    <property type="entry name" value="Homeodomain-like"/>
    <property type="match status" value="1"/>
</dbReference>
<dbReference type="GO" id="GO:0003677">
    <property type="term" value="F:DNA binding"/>
    <property type="evidence" value="ECO:0007669"/>
    <property type="project" value="UniProtKB-UniRule"/>
</dbReference>
<evidence type="ECO:0000256" key="2">
    <source>
        <dbReference type="ARBA" id="ARBA00023125"/>
    </source>
</evidence>
<evidence type="ECO:0000313" key="7">
    <source>
        <dbReference type="Proteomes" id="UP000006201"/>
    </source>
</evidence>
<dbReference type="InterPro" id="IPR036271">
    <property type="entry name" value="Tet_transcr_reg_TetR-rel_C_sf"/>
</dbReference>
<name>A4CDU2_9GAMM</name>
<evidence type="ECO:0000256" key="3">
    <source>
        <dbReference type="ARBA" id="ARBA00023163"/>
    </source>
</evidence>
<feature type="domain" description="HTH tetR-type" evidence="5">
    <location>
        <begin position="4"/>
        <end position="64"/>
    </location>
</feature>
<protein>
    <submittedName>
        <fullName evidence="6">Transcriptional regulator, TetR family protein</fullName>
    </submittedName>
</protein>
<keyword evidence="3" id="KW-0804">Transcription</keyword>
<dbReference type="Proteomes" id="UP000006201">
    <property type="component" value="Unassembled WGS sequence"/>
</dbReference>